<organism evidence="1 2">
    <name type="scientific">Aquirufa rosea</name>
    <dbReference type="NCBI Taxonomy" id="2509241"/>
    <lineage>
        <taxon>Bacteria</taxon>
        <taxon>Pseudomonadati</taxon>
        <taxon>Bacteroidota</taxon>
        <taxon>Cytophagia</taxon>
        <taxon>Cytophagales</taxon>
        <taxon>Flectobacillaceae</taxon>
        <taxon>Aquirufa</taxon>
    </lineage>
</organism>
<proteinExistence type="predicted"/>
<evidence type="ECO:0000313" key="2">
    <source>
        <dbReference type="Proteomes" id="UP000289455"/>
    </source>
</evidence>
<comment type="caution">
    <text evidence="1">The sequence shown here is derived from an EMBL/GenBank/DDBJ whole genome shotgun (WGS) entry which is preliminary data.</text>
</comment>
<gene>
    <name evidence="1" type="ORF">ESB04_12285</name>
</gene>
<name>A0A4Q1BWZ2_9BACT</name>
<reference evidence="1 2" key="1">
    <citation type="submission" date="2019-01" db="EMBL/GenBank/DDBJ databases">
        <title>Cytophagaceae bacterium strain CAR-16.</title>
        <authorList>
            <person name="Chen W.-M."/>
        </authorList>
    </citation>
    <scope>NUCLEOTIDE SEQUENCE [LARGE SCALE GENOMIC DNA]</scope>
    <source>
        <strain evidence="1 2">CAR-16</strain>
    </source>
</reference>
<dbReference type="EMBL" id="SDHY01000011">
    <property type="protein sequence ID" value="RXK46505.1"/>
    <property type="molecule type" value="Genomic_DNA"/>
</dbReference>
<protein>
    <submittedName>
        <fullName evidence="1">Uncharacterized protein</fullName>
    </submittedName>
</protein>
<dbReference type="AlphaFoldDB" id="A0A4Q1BWZ2"/>
<accession>A0A4Q1BWZ2</accession>
<dbReference type="Proteomes" id="UP000289455">
    <property type="component" value="Unassembled WGS sequence"/>
</dbReference>
<keyword evidence="2" id="KW-1185">Reference proteome</keyword>
<dbReference type="RefSeq" id="WP_129028050.1">
    <property type="nucleotide sequence ID" value="NZ_SDHY01000011.1"/>
</dbReference>
<evidence type="ECO:0000313" key="1">
    <source>
        <dbReference type="EMBL" id="RXK46505.1"/>
    </source>
</evidence>
<dbReference type="OrthoDB" id="1258529at2"/>
<sequence length="327" mass="38688">MARKQRVLGNDTYFTVFNSDLKLIKDPVKKILFGKIKNWIYRNEDKESKIHLKNGYYWSFASYKYWADECGLEEKTVGKHLRELVKSGILIVGNFNIYKQDKTFWYRLPTEEELNNVNFRMLYYGKSISKKGEQHSNEYLLECYKNGMIDVTKRDKLKEKLGSPLPEDKSEYSSEDNSEYIKEHNSNHNTEIITDYIKEDIKKNNSNDYNELMDENNILIHFDFFSKIKLEETSTDLIKLFINRFHESCIDSIINQEDLFKYKCRFDVLNNHLLGQKNISYCFNLINRYFNLVISPQNAEQNGDELTPNITISNTNPFQANIIQNIG</sequence>